<reference evidence="4 5" key="1">
    <citation type="submission" date="2019-11" db="EMBL/GenBank/DDBJ databases">
        <authorList>
            <person name="Ren C."/>
            <person name="Wang H."/>
            <person name="Xu Y."/>
        </authorList>
    </citation>
    <scope>NUCLEOTIDE SEQUENCE [LARGE SCALE GENOMIC DNA]</scope>
    <source>
        <strain evidence="5">JNU-WLY1368</strain>
        <strain evidence="2 4">LBM 19010</strain>
    </source>
</reference>
<reference evidence="3" key="2">
    <citation type="journal article" date="2021" name="Appl. Environ. Microbiol.">
        <title>Adaptability of a Caproate-Producing Bacterium Contributes to Its Dominance in an Anaerobic Fermentation System.</title>
        <authorList>
            <person name="Wang H."/>
            <person name="Gu Y."/>
            <person name="Zhou W."/>
            <person name="Zhao D."/>
            <person name="Qiao Z."/>
            <person name="Zheng J."/>
            <person name="Gao J."/>
            <person name="Chen X."/>
            <person name="Ren C."/>
            <person name="Xu Y."/>
        </authorList>
    </citation>
    <scope>NUCLEOTIDE SEQUENCE</scope>
    <source>
        <strain evidence="3">JNU-WLY1368</strain>
    </source>
</reference>
<evidence type="ECO:0000313" key="2">
    <source>
        <dbReference type="EMBL" id="QKN23587.1"/>
    </source>
</evidence>
<keyword evidence="1" id="KW-0812">Transmembrane</keyword>
<protein>
    <submittedName>
        <fullName evidence="2">Uncharacterized protein</fullName>
    </submittedName>
</protein>
<sequence length="87" mass="9490">MFCPYCASDFHDRQQSLHKAAKTGGALALVFGLLTLCGGIAYVVNKAKCIHELNHSLPVIRLAAKKYLQKNTGPVPEESTANEEDMD</sequence>
<keyword evidence="1" id="KW-0472">Membrane</keyword>
<evidence type="ECO:0000313" key="4">
    <source>
        <dbReference type="Proteomes" id="UP000501316"/>
    </source>
</evidence>
<evidence type="ECO:0000313" key="3">
    <source>
        <dbReference type="EMBL" id="QKO29737.1"/>
    </source>
</evidence>
<evidence type="ECO:0000313" key="5">
    <source>
        <dbReference type="Proteomes" id="UP000509623"/>
    </source>
</evidence>
<feature type="transmembrane region" description="Helical" evidence="1">
    <location>
        <begin position="26"/>
        <end position="44"/>
    </location>
</feature>
<dbReference type="EMBL" id="CP046051">
    <property type="protein sequence ID" value="QKN23587.1"/>
    <property type="molecule type" value="Genomic_DNA"/>
</dbReference>
<dbReference type="Proteomes" id="UP000501316">
    <property type="component" value="Chromosome"/>
</dbReference>
<evidence type="ECO:0000256" key="1">
    <source>
        <dbReference type="SAM" id="Phobius"/>
    </source>
</evidence>
<keyword evidence="5" id="KW-1185">Reference proteome</keyword>
<dbReference type="RefSeq" id="WP_086036072.1">
    <property type="nucleotide sequence ID" value="NZ_CP046051.1"/>
</dbReference>
<accession>A0A859DNL3</accession>
<dbReference type="AlphaFoldDB" id="A0A859DNL3"/>
<organism evidence="2 4">
    <name type="scientific">Caproicibacterium lactatifermentans</name>
    <dbReference type="NCBI Taxonomy" id="2666138"/>
    <lineage>
        <taxon>Bacteria</taxon>
        <taxon>Bacillati</taxon>
        <taxon>Bacillota</taxon>
        <taxon>Clostridia</taxon>
        <taxon>Eubacteriales</taxon>
        <taxon>Oscillospiraceae</taxon>
        <taxon>Caproicibacterium</taxon>
    </lineage>
</organism>
<dbReference type="Proteomes" id="UP000509623">
    <property type="component" value="Chromosome"/>
</dbReference>
<reference evidence="3" key="3">
    <citation type="journal article" date="2022" name="Int. J. Syst. Evol. Microbiol.">
        <title>Caproicibacterium lactatifermentans sp. nov., isolated from pit clay used for the production of Chinese strong aroma-type liquor.</title>
        <authorList>
            <person name="Wang H."/>
            <person name="Gu Y."/>
            <person name="Zhao D."/>
            <person name="Qiao Z."/>
            <person name="Zheng J."/>
            <person name="Gao J."/>
            <person name="Ren C."/>
            <person name="Xu Y."/>
        </authorList>
    </citation>
    <scope>NUCLEOTIDE SEQUENCE</scope>
    <source>
        <strain evidence="3">JNU-WLY1368</strain>
    </source>
</reference>
<dbReference type="KEGG" id="clf:GJQ69_03255"/>
<dbReference type="EMBL" id="CP046161">
    <property type="protein sequence ID" value="QKO29737.1"/>
    <property type="molecule type" value="Genomic_DNA"/>
</dbReference>
<keyword evidence="1" id="KW-1133">Transmembrane helix</keyword>
<proteinExistence type="predicted"/>
<name>A0A859DNL3_9FIRM</name>
<gene>
    <name evidence="2" type="ORF">GJQ69_03255</name>
    <name evidence="3" type="ORF">GKP14_01110</name>
</gene>